<organism evidence="6 7">
    <name type="scientific">Pristionchus pacificus</name>
    <name type="common">Parasitic nematode worm</name>
    <dbReference type="NCBI Taxonomy" id="54126"/>
    <lineage>
        <taxon>Eukaryota</taxon>
        <taxon>Metazoa</taxon>
        <taxon>Ecdysozoa</taxon>
        <taxon>Nematoda</taxon>
        <taxon>Chromadorea</taxon>
        <taxon>Rhabditida</taxon>
        <taxon>Rhabditina</taxon>
        <taxon>Diplogasteromorpha</taxon>
        <taxon>Diplogasteroidea</taxon>
        <taxon>Neodiplogasteridae</taxon>
        <taxon>Pristionchus</taxon>
    </lineage>
</organism>
<dbReference type="InterPro" id="IPR006020">
    <property type="entry name" value="PTB/PI_dom"/>
</dbReference>
<name>A0A2A6B7I7_PRIPA</name>
<gene>
    <name evidence="6" type="primary">WBGene00117672</name>
</gene>
<dbReference type="Pfam" id="PF00640">
    <property type="entry name" value="PID"/>
    <property type="match status" value="1"/>
</dbReference>
<evidence type="ECO:0000256" key="1">
    <source>
        <dbReference type="ARBA" id="ARBA00004496"/>
    </source>
</evidence>
<comment type="subcellular location">
    <subcellularLocation>
        <location evidence="1">Cytoplasm</location>
    </subcellularLocation>
</comment>
<dbReference type="PANTHER" id="PTHR47695:SF3">
    <property type="entry name" value="PID DOMAIN-CONTAINING PROTEIN"/>
    <property type="match status" value="1"/>
</dbReference>
<keyword evidence="3" id="KW-0963">Cytoplasm</keyword>
<protein>
    <submittedName>
        <fullName evidence="6">Dab-1</fullName>
    </submittedName>
</protein>
<keyword evidence="7" id="KW-1185">Reference proteome</keyword>
<dbReference type="Pfam" id="PF21792">
    <property type="entry name" value="DAB2_SBM"/>
    <property type="match status" value="1"/>
</dbReference>
<dbReference type="InterPro" id="IPR048559">
    <property type="entry name" value="DAB1/2_SBM"/>
</dbReference>
<dbReference type="GO" id="GO:0005737">
    <property type="term" value="C:cytoplasm"/>
    <property type="evidence" value="ECO:0007669"/>
    <property type="project" value="UniProtKB-SubCell"/>
</dbReference>
<evidence type="ECO:0000256" key="2">
    <source>
        <dbReference type="ARBA" id="ARBA00022473"/>
    </source>
</evidence>
<keyword evidence="2" id="KW-0217">Developmental protein</keyword>
<dbReference type="GO" id="GO:0030154">
    <property type="term" value="P:cell differentiation"/>
    <property type="evidence" value="ECO:0007669"/>
    <property type="project" value="UniProtKB-KW"/>
</dbReference>
<dbReference type="Gene3D" id="2.30.29.30">
    <property type="entry name" value="Pleckstrin-homology domain (PH domain)/Phosphotyrosine-binding domain (PTB)"/>
    <property type="match status" value="1"/>
</dbReference>
<dbReference type="CDD" id="cd01215">
    <property type="entry name" value="PTB_Dab"/>
    <property type="match status" value="1"/>
</dbReference>
<dbReference type="EnsemblMetazoa" id="PPA28118.1">
    <property type="protein sequence ID" value="PPA28118.1"/>
    <property type="gene ID" value="WBGene00117672"/>
</dbReference>
<sequence>MVYSITLLVCALFPPPALSLALKAEFIVTEVGADATVAASSKQPGSPKSRLAMLKRSTQKKAAAAAAATDPFRFQGNGVTYKAKLIGVRDVEAARGDTMCADAMRDAKAAVKATGAHKQRIQLSINIDGIKISDEKATMVLHTFPVSRISFIARDTTDARAFGFVFGQTDGKYKFYGIKTAQTADHAVLAIRDMFQIVYEMKRKQVEQMKQEKEDKDKKVQYEMEENGIRSENGVLVADLLDLETELQNIEQGVNQLAHIPVVAGDEWPGEQSASDSFGGLIDAFGQQPFGSTPRHNAPPHPHSSDPFGGSFLSGSSSFTATPSMTSYGAAPAAPAANHLLQQSPMFGLAPPPSAAAAAPAAALWGVSPVAAAAPMHHNHHHGFSSSTPNFAETNPFASAAVTSPMFYGAPVPHNTPVVQHNHFMAPAPAARDPFDTSAFTSPPSVNWNLGNENTAPASLPHAHSFQASFSDMRSSTQPIGVPVTSTTPTHQWENAGTRKVSSLEEAFTKLVDMDSLVSQPTTKKNPFEHLINPPKVPLNALSQPSAPSAGCGVSAASSAGHTLVFPGKTNDPFADDFFN</sequence>
<evidence type="ECO:0000313" key="7">
    <source>
        <dbReference type="Proteomes" id="UP000005239"/>
    </source>
</evidence>
<proteinExistence type="predicted"/>
<evidence type="ECO:0000256" key="5">
    <source>
        <dbReference type="ARBA" id="ARBA00022782"/>
    </source>
</evidence>
<keyword evidence="4" id="KW-0597">Phosphoprotein</keyword>
<dbReference type="Proteomes" id="UP000005239">
    <property type="component" value="Unassembled WGS sequence"/>
</dbReference>
<dbReference type="FunFam" id="2.30.29.30:FF:000262">
    <property type="entry name" value="Disabled, isoform F"/>
    <property type="match status" value="1"/>
</dbReference>
<dbReference type="PANTHER" id="PTHR47695">
    <property type="entry name" value="PID DOMAIN-CONTAINING PROTEIN"/>
    <property type="match status" value="1"/>
</dbReference>
<evidence type="ECO:0000256" key="4">
    <source>
        <dbReference type="ARBA" id="ARBA00022553"/>
    </source>
</evidence>
<reference evidence="6" key="2">
    <citation type="submission" date="2022-06" db="UniProtKB">
        <authorList>
            <consortium name="EnsemblMetazoa"/>
        </authorList>
    </citation>
    <scope>IDENTIFICATION</scope>
    <source>
        <strain evidence="6">PS312</strain>
    </source>
</reference>
<dbReference type="AlphaFoldDB" id="A0A2A6B7I7"/>
<accession>A0A2A6B7I7</accession>
<reference evidence="7" key="1">
    <citation type="journal article" date="2008" name="Nat. Genet.">
        <title>The Pristionchus pacificus genome provides a unique perspective on nematode lifestyle and parasitism.</title>
        <authorList>
            <person name="Dieterich C."/>
            <person name="Clifton S.W."/>
            <person name="Schuster L.N."/>
            <person name="Chinwalla A."/>
            <person name="Delehaunty K."/>
            <person name="Dinkelacker I."/>
            <person name="Fulton L."/>
            <person name="Fulton R."/>
            <person name="Godfrey J."/>
            <person name="Minx P."/>
            <person name="Mitreva M."/>
            <person name="Roeseler W."/>
            <person name="Tian H."/>
            <person name="Witte H."/>
            <person name="Yang S.P."/>
            <person name="Wilson R.K."/>
            <person name="Sommer R.J."/>
        </authorList>
    </citation>
    <scope>NUCLEOTIDE SEQUENCE [LARGE SCALE GENOMIC DNA]</scope>
    <source>
        <strain evidence="7">PS312</strain>
    </source>
</reference>
<evidence type="ECO:0000256" key="3">
    <source>
        <dbReference type="ARBA" id="ARBA00022490"/>
    </source>
</evidence>
<dbReference type="OrthoDB" id="10069833at2759"/>
<keyword evidence="5" id="KW-0221">Differentiation</keyword>
<dbReference type="InterPro" id="IPR011993">
    <property type="entry name" value="PH-like_dom_sf"/>
</dbReference>
<dbReference type="SMART" id="SM00462">
    <property type="entry name" value="PTB"/>
    <property type="match status" value="1"/>
</dbReference>
<dbReference type="PROSITE" id="PS01179">
    <property type="entry name" value="PID"/>
    <property type="match status" value="1"/>
</dbReference>
<dbReference type="InterPro" id="IPR048561">
    <property type="entry name" value="Dab_PTB"/>
</dbReference>
<dbReference type="SUPFAM" id="SSF50729">
    <property type="entry name" value="PH domain-like"/>
    <property type="match status" value="1"/>
</dbReference>
<evidence type="ECO:0000313" key="6">
    <source>
        <dbReference type="EnsemblMetazoa" id="PPA28118.1"/>
    </source>
</evidence>
<accession>A0A8R1UJ97</accession>